<dbReference type="EMBL" id="BAABWN010000006">
    <property type="protein sequence ID" value="GAA6168404.1"/>
    <property type="molecule type" value="Genomic_DNA"/>
</dbReference>
<accession>A0ABQ0A9S2</accession>
<keyword evidence="1" id="KW-0812">Transmembrane</keyword>
<keyword evidence="1" id="KW-0472">Membrane</keyword>
<reference evidence="2 3" key="1">
    <citation type="submission" date="2024-04" db="EMBL/GenBank/DDBJ databases">
        <title>Draft genome sequence of Sessilibacter corallicola NBRC 116591.</title>
        <authorList>
            <person name="Miyakawa T."/>
            <person name="Kusuya Y."/>
            <person name="Miura T."/>
        </authorList>
    </citation>
    <scope>NUCLEOTIDE SEQUENCE [LARGE SCALE GENOMIC DNA]</scope>
    <source>
        <strain evidence="2 3">KU-00831-HH</strain>
    </source>
</reference>
<sequence length="303" mass="33860">MKIVFSVLMLVVLVGVFTPRIYAQEASDEQAVSEQDQAYIEWAQQLWDSFELQTGMVELNKANATLNIPDSFYFLNSSDSQKVLVDVWGNPEGNKPLGMLLPAGSTPFDSDSWAVTIEYEEDGYVSDKDAEEIDYAELLLQLQRDAREESKARVEQGYDAIELVGWAAHPFYDQAENKLHWAKEYKFGSSATNTLNYNIRVLGRKGVLVLNFIADINQLPEIESQLDTVLALANFEQGSRYADFDPDIDQVAAYGLGALVAGKVIAKTGALAILVVLLKKFWVFLLFGVGALFKVFYRKLKAS</sequence>
<protein>
    <submittedName>
        <fullName evidence="2">DUF2167 domain-containing protein</fullName>
    </submittedName>
</protein>
<dbReference type="RefSeq" id="WP_353303088.1">
    <property type="nucleotide sequence ID" value="NZ_BAABWN010000006.1"/>
</dbReference>
<dbReference type="Proteomes" id="UP001465153">
    <property type="component" value="Unassembled WGS sequence"/>
</dbReference>
<comment type="caution">
    <text evidence="2">The sequence shown here is derived from an EMBL/GenBank/DDBJ whole genome shotgun (WGS) entry which is preliminary data.</text>
</comment>
<keyword evidence="3" id="KW-1185">Reference proteome</keyword>
<evidence type="ECO:0000256" key="1">
    <source>
        <dbReference type="SAM" id="Phobius"/>
    </source>
</evidence>
<evidence type="ECO:0000313" key="2">
    <source>
        <dbReference type="EMBL" id="GAA6168404.1"/>
    </source>
</evidence>
<gene>
    <name evidence="2" type="ORF">NBRC116591_22150</name>
</gene>
<dbReference type="InterPro" id="IPR018682">
    <property type="entry name" value="DUF2167_membr"/>
</dbReference>
<feature type="transmembrane region" description="Helical" evidence="1">
    <location>
        <begin position="281"/>
        <end position="297"/>
    </location>
</feature>
<keyword evidence="1" id="KW-1133">Transmembrane helix</keyword>
<name>A0ABQ0A9S2_9GAMM</name>
<evidence type="ECO:0000313" key="3">
    <source>
        <dbReference type="Proteomes" id="UP001465153"/>
    </source>
</evidence>
<proteinExistence type="predicted"/>
<organism evidence="2 3">
    <name type="scientific">Sessilibacter corallicola</name>
    <dbReference type="NCBI Taxonomy" id="2904075"/>
    <lineage>
        <taxon>Bacteria</taxon>
        <taxon>Pseudomonadati</taxon>
        <taxon>Pseudomonadota</taxon>
        <taxon>Gammaproteobacteria</taxon>
        <taxon>Cellvibrionales</taxon>
        <taxon>Cellvibrionaceae</taxon>
        <taxon>Sessilibacter</taxon>
    </lineage>
</organism>
<dbReference type="Pfam" id="PF09935">
    <property type="entry name" value="DUF2167"/>
    <property type="match status" value="1"/>
</dbReference>